<keyword evidence="2" id="KW-1185">Reference proteome</keyword>
<name>A0ABQ2I2V4_9MICO</name>
<sequence length="114" mass="11786">MTDAPSATYLAVVAAPLLDSSSGCACTAIKRMPSATWLPVRLQCRWGGCGWLVVLIVLVVPPGARVGAAPAASWETLDPLSILSLPRAPPCTGSNRQDLVCRPARPCPAPPPAS</sequence>
<dbReference type="EMBL" id="BMNZ01000004">
    <property type="protein sequence ID" value="GGM97271.1"/>
    <property type="molecule type" value="Genomic_DNA"/>
</dbReference>
<comment type="caution">
    <text evidence="1">The sequence shown here is derived from an EMBL/GenBank/DDBJ whole genome shotgun (WGS) entry which is preliminary data.</text>
</comment>
<gene>
    <name evidence="1" type="ORF">GCM10009721_25270</name>
</gene>
<reference evidence="2" key="1">
    <citation type="journal article" date="2019" name="Int. J. Syst. Evol. Microbiol.">
        <title>The Global Catalogue of Microorganisms (GCM) 10K type strain sequencing project: providing services to taxonomists for standard genome sequencing and annotation.</title>
        <authorList>
            <consortium name="The Broad Institute Genomics Platform"/>
            <consortium name="The Broad Institute Genome Sequencing Center for Infectious Disease"/>
            <person name="Wu L."/>
            <person name="Ma J."/>
        </authorList>
    </citation>
    <scope>NUCLEOTIDE SEQUENCE [LARGE SCALE GENOMIC DNA]</scope>
    <source>
        <strain evidence="2">JCM 1365</strain>
    </source>
</reference>
<evidence type="ECO:0000313" key="2">
    <source>
        <dbReference type="Proteomes" id="UP000623461"/>
    </source>
</evidence>
<accession>A0ABQ2I2V4</accession>
<evidence type="ECO:0000313" key="1">
    <source>
        <dbReference type="EMBL" id="GGM97271.1"/>
    </source>
</evidence>
<dbReference type="Proteomes" id="UP000623461">
    <property type="component" value="Unassembled WGS sequence"/>
</dbReference>
<organism evidence="1 2">
    <name type="scientific">Terrabacter tumescens</name>
    <dbReference type="NCBI Taxonomy" id="60443"/>
    <lineage>
        <taxon>Bacteria</taxon>
        <taxon>Bacillati</taxon>
        <taxon>Actinomycetota</taxon>
        <taxon>Actinomycetes</taxon>
        <taxon>Micrococcales</taxon>
        <taxon>Intrasporangiaceae</taxon>
        <taxon>Terrabacter</taxon>
    </lineage>
</organism>
<proteinExistence type="predicted"/>
<protein>
    <submittedName>
        <fullName evidence="1">Uncharacterized protein</fullName>
    </submittedName>
</protein>